<dbReference type="Proteomes" id="UP000435648">
    <property type="component" value="Chromosome"/>
</dbReference>
<proteinExistence type="predicted"/>
<dbReference type="EMBL" id="CP046908">
    <property type="protein sequence ID" value="QGZ37039.1"/>
    <property type="molecule type" value="Genomic_DNA"/>
</dbReference>
<reference evidence="3 4" key="1">
    <citation type="submission" date="2019-12" db="EMBL/GenBank/DDBJ databases">
        <title>The genome of Stappia indica PHM037.</title>
        <authorList>
            <person name="Kacar D."/>
            <person name="Galan B."/>
            <person name="Canedo L."/>
            <person name="Rodriguez P."/>
            <person name="de la Calle F."/>
            <person name="Garcia J.L."/>
        </authorList>
    </citation>
    <scope>NUCLEOTIDE SEQUENCE [LARGE SCALE GENOMIC DNA]</scope>
    <source>
        <strain evidence="3 4">PHM037</strain>
    </source>
</reference>
<evidence type="ECO:0000313" key="3">
    <source>
        <dbReference type="EMBL" id="QGZ37039.1"/>
    </source>
</evidence>
<dbReference type="RefSeq" id="WP_158195857.1">
    <property type="nucleotide sequence ID" value="NZ_CP046908.1"/>
</dbReference>
<evidence type="ECO:0000313" key="4">
    <source>
        <dbReference type="Proteomes" id="UP000435648"/>
    </source>
</evidence>
<dbReference type="KEGG" id="siw:GH266_22590"/>
<feature type="signal peptide" evidence="1">
    <location>
        <begin position="1"/>
        <end position="25"/>
    </location>
</feature>
<gene>
    <name evidence="3" type="ORF">GH266_22590</name>
</gene>
<organism evidence="3 4">
    <name type="scientific">Stappia indica</name>
    <dbReference type="NCBI Taxonomy" id="538381"/>
    <lineage>
        <taxon>Bacteria</taxon>
        <taxon>Pseudomonadati</taxon>
        <taxon>Pseudomonadota</taxon>
        <taxon>Alphaproteobacteria</taxon>
        <taxon>Hyphomicrobiales</taxon>
        <taxon>Stappiaceae</taxon>
        <taxon>Stappia</taxon>
    </lineage>
</organism>
<dbReference type="InterPro" id="IPR007314">
    <property type="entry name" value="Cofac_haem-bd_dom"/>
</dbReference>
<keyword evidence="1" id="KW-0732">Signal</keyword>
<feature type="domain" description="Haem-binding uptake Tiki superfamily ChaN" evidence="2">
    <location>
        <begin position="66"/>
        <end position="268"/>
    </location>
</feature>
<accession>A0A857CDS1</accession>
<sequence length="332" mass="34788">MTLSALRLAAALLFVPLGGLSPAGAQSTGAPAGGFTLDEGADHPLAGRVWSVSRSAFVPPAEVETAVARARFVLLGEIHDNPDHHALQAQLLAAATGEGGRKPAVVLEMLPRDRQGDVEAYLASGTATAAGFGEALGWAESGWPDYAIYRPVIEVAFELGLPVIAGDTPREERRKVAAEGAEALGAERIAALRLAEPLGEAADAVLLDTLFDGHCAMMPREALTPLVAVQRLRDATLADAMISAGDDGAVLIAGSGHVRKDLGVPRYLEWREPDAAVVAVGFVEVTEGESAPLLYAGGTADVPPPYDYLWFTPRKDRGDPCEGLKERFGGKN</sequence>
<evidence type="ECO:0000256" key="1">
    <source>
        <dbReference type="SAM" id="SignalP"/>
    </source>
</evidence>
<dbReference type="CDD" id="cd14727">
    <property type="entry name" value="ChanN-like"/>
    <property type="match status" value="1"/>
</dbReference>
<dbReference type="Pfam" id="PF04187">
    <property type="entry name" value="Cofac_haem_bdg"/>
    <property type="match status" value="1"/>
</dbReference>
<feature type="chain" id="PRO_5032798474" description="Haem-binding uptake Tiki superfamily ChaN domain-containing protein" evidence="1">
    <location>
        <begin position="26"/>
        <end position="332"/>
    </location>
</feature>
<dbReference type="Gene3D" id="3.40.50.11550">
    <property type="match status" value="2"/>
</dbReference>
<evidence type="ECO:0000259" key="2">
    <source>
        <dbReference type="Pfam" id="PF04187"/>
    </source>
</evidence>
<dbReference type="AlphaFoldDB" id="A0A857CDS1"/>
<protein>
    <recommendedName>
        <fullName evidence="2">Haem-binding uptake Tiki superfamily ChaN domain-containing protein</fullName>
    </recommendedName>
</protein>
<name>A0A857CDS1_9HYPH</name>
<dbReference type="OrthoDB" id="9795827at2"/>
<dbReference type="SUPFAM" id="SSF159501">
    <property type="entry name" value="EreA/ChaN-like"/>
    <property type="match status" value="1"/>
</dbReference>